<reference evidence="1 2" key="1">
    <citation type="journal article" date="2020" name="ISME J.">
        <title>Uncovering the hidden diversity of litter-decomposition mechanisms in mushroom-forming fungi.</title>
        <authorList>
            <person name="Floudas D."/>
            <person name="Bentzer J."/>
            <person name="Ahren D."/>
            <person name="Johansson T."/>
            <person name="Persson P."/>
            <person name="Tunlid A."/>
        </authorList>
    </citation>
    <scope>NUCLEOTIDE SEQUENCE [LARGE SCALE GENOMIC DNA]</scope>
    <source>
        <strain evidence="1 2">CBS 146.42</strain>
    </source>
</reference>
<evidence type="ECO:0000313" key="1">
    <source>
        <dbReference type="EMBL" id="KAF5356747.1"/>
    </source>
</evidence>
<proteinExistence type="predicted"/>
<sequence length="325" mass="37366">MERQRELEENIKETRMRLRRRETQRENLKGITEELAVAQRFLSTADSLSQAEVVRAMEALNEEILQLTSIAADKVQVEKRQLPPDSERAKLRSQIPEWVLGPAFTDEVTLRKLDDVLAIQIGWQAIIVSQCSGLIHSWNFEDENISEDMDTMYKRIWSQNDQAVAGTWRSLTLGSTNDPSTKTWGDEAWITIKEMTALPVLCGYISDEESYRELVKMFFQRITPLLDKCLKFRRTVREGITSMEIRPYFIESGKPHNPLLANLEYEDAKEDQLQEKKGIVACSLSMGLYSVRTSRAAEGKVSRIRNVVLKPKVILQETLKEIITT</sequence>
<name>A0A8H5G1S0_9AGAR</name>
<gene>
    <name evidence="1" type="ORF">D9756_006682</name>
</gene>
<keyword evidence="2" id="KW-1185">Reference proteome</keyword>
<dbReference type="Proteomes" id="UP000559027">
    <property type="component" value="Unassembled WGS sequence"/>
</dbReference>
<dbReference type="EMBL" id="JAACJO010000006">
    <property type="protein sequence ID" value="KAF5356747.1"/>
    <property type="molecule type" value="Genomic_DNA"/>
</dbReference>
<accession>A0A8H5G1S0</accession>
<dbReference type="AlphaFoldDB" id="A0A8H5G1S0"/>
<dbReference type="OrthoDB" id="3222645at2759"/>
<organism evidence="1 2">
    <name type="scientific">Leucocoprinus leucothites</name>
    <dbReference type="NCBI Taxonomy" id="201217"/>
    <lineage>
        <taxon>Eukaryota</taxon>
        <taxon>Fungi</taxon>
        <taxon>Dikarya</taxon>
        <taxon>Basidiomycota</taxon>
        <taxon>Agaricomycotina</taxon>
        <taxon>Agaricomycetes</taxon>
        <taxon>Agaricomycetidae</taxon>
        <taxon>Agaricales</taxon>
        <taxon>Agaricineae</taxon>
        <taxon>Agaricaceae</taxon>
        <taxon>Leucocoprinus</taxon>
    </lineage>
</organism>
<evidence type="ECO:0000313" key="2">
    <source>
        <dbReference type="Proteomes" id="UP000559027"/>
    </source>
</evidence>
<protein>
    <submittedName>
        <fullName evidence="1">Uncharacterized protein</fullName>
    </submittedName>
</protein>
<comment type="caution">
    <text evidence="1">The sequence shown here is derived from an EMBL/GenBank/DDBJ whole genome shotgun (WGS) entry which is preliminary data.</text>
</comment>